<dbReference type="PANTHER" id="PTHR31118:SF12">
    <property type="entry name" value="CYCLASE-LIKE PROTEIN 2"/>
    <property type="match status" value="1"/>
</dbReference>
<dbReference type="Pfam" id="PF04199">
    <property type="entry name" value="Cyclase"/>
    <property type="match status" value="1"/>
</dbReference>
<reference evidence="1" key="1">
    <citation type="submission" date="2021-03" db="EMBL/GenBank/DDBJ databases">
        <title>Legionella lytica PCM 2298.</title>
        <authorList>
            <person name="Koper P."/>
        </authorList>
    </citation>
    <scope>NUCLEOTIDE SEQUENCE</scope>
    <source>
        <strain evidence="1">PCM 2298</strain>
    </source>
</reference>
<dbReference type="EMBL" id="CP071527">
    <property type="protein sequence ID" value="USQ13013.1"/>
    <property type="molecule type" value="Genomic_DNA"/>
</dbReference>
<dbReference type="InterPro" id="IPR007325">
    <property type="entry name" value="KFase/CYL"/>
</dbReference>
<dbReference type="Proteomes" id="UP001057474">
    <property type="component" value="Chromosome"/>
</dbReference>
<name>A0ABY4Y6M0_9GAMM</name>
<accession>A0ABY4Y6M0</accession>
<sequence length="227" mass="25156">MKFPYQFIDLTHTLDGSIPNWDNSCGFNHELQIDYADCQGDDKFRVMKLHMDAGIGTHMDAPSHCVPHGRCIDEFDVNDLCMPCIVIDVSSKAHAHYRVSAQDISDFESLYGPISLDACVMIKTGWGRFWSEPLKYHNNHVFPSVSAEAANLLLERGVAALGIDTLSPDCPKYGFKVHQAFLGKGKILLENVANLEHMPATGAFVLICPLRIRNGTEAPVRLLGLLS</sequence>
<protein>
    <submittedName>
        <fullName evidence="1">Cyclase family protein</fullName>
    </submittedName>
</protein>
<gene>
    <name evidence="1" type="ORF">J2N86_09890</name>
</gene>
<proteinExistence type="predicted"/>
<dbReference type="Gene3D" id="3.50.30.50">
    <property type="entry name" value="Putative cyclase"/>
    <property type="match status" value="1"/>
</dbReference>
<evidence type="ECO:0000313" key="1">
    <source>
        <dbReference type="EMBL" id="USQ13013.1"/>
    </source>
</evidence>
<dbReference type="PANTHER" id="PTHR31118">
    <property type="entry name" value="CYCLASE-LIKE PROTEIN 2"/>
    <property type="match status" value="1"/>
</dbReference>
<dbReference type="RefSeq" id="WP_252579225.1">
    <property type="nucleotide sequence ID" value="NZ_CP071527.1"/>
</dbReference>
<dbReference type="InterPro" id="IPR037175">
    <property type="entry name" value="KFase_sf"/>
</dbReference>
<organism evidence="1 2">
    <name type="scientific">Legionella lytica</name>
    <dbReference type="NCBI Taxonomy" id="96232"/>
    <lineage>
        <taxon>Bacteria</taxon>
        <taxon>Pseudomonadati</taxon>
        <taxon>Pseudomonadota</taxon>
        <taxon>Gammaproteobacteria</taxon>
        <taxon>Legionellales</taxon>
        <taxon>Legionellaceae</taxon>
        <taxon>Legionella</taxon>
    </lineage>
</organism>
<keyword evidence="2" id="KW-1185">Reference proteome</keyword>
<dbReference type="SUPFAM" id="SSF102198">
    <property type="entry name" value="Putative cyclase"/>
    <property type="match status" value="1"/>
</dbReference>
<evidence type="ECO:0000313" key="2">
    <source>
        <dbReference type="Proteomes" id="UP001057474"/>
    </source>
</evidence>